<evidence type="ECO:0000313" key="1">
    <source>
        <dbReference type="EMBL" id="CAH3189567.1"/>
    </source>
</evidence>
<reference evidence="1 2" key="1">
    <citation type="submission" date="2022-05" db="EMBL/GenBank/DDBJ databases">
        <authorList>
            <consortium name="Genoscope - CEA"/>
            <person name="William W."/>
        </authorList>
    </citation>
    <scope>NUCLEOTIDE SEQUENCE [LARGE SCALE GENOMIC DNA]</scope>
</reference>
<dbReference type="EMBL" id="CALNXI010002631">
    <property type="protein sequence ID" value="CAH3189567.1"/>
    <property type="molecule type" value="Genomic_DNA"/>
</dbReference>
<dbReference type="Proteomes" id="UP001159427">
    <property type="component" value="Unassembled WGS sequence"/>
</dbReference>
<organism evidence="1 2">
    <name type="scientific">Porites evermanni</name>
    <dbReference type="NCBI Taxonomy" id="104178"/>
    <lineage>
        <taxon>Eukaryota</taxon>
        <taxon>Metazoa</taxon>
        <taxon>Cnidaria</taxon>
        <taxon>Anthozoa</taxon>
        <taxon>Hexacorallia</taxon>
        <taxon>Scleractinia</taxon>
        <taxon>Fungiina</taxon>
        <taxon>Poritidae</taxon>
        <taxon>Porites</taxon>
    </lineage>
</organism>
<comment type="caution">
    <text evidence="1">The sequence shown here is derived from an EMBL/GenBank/DDBJ whole genome shotgun (WGS) entry which is preliminary data.</text>
</comment>
<protein>
    <submittedName>
        <fullName evidence="1">Uncharacterized protein</fullName>
    </submittedName>
</protein>
<keyword evidence="2" id="KW-1185">Reference proteome</keyword>
<gene>
    <name evidence="1" type="ORF">PEVE_00019520</name>
</gene>
<evidence type="ECO:0000313" key="2">
    <source>
        <dbReference type="Proteomes" id="UP001159427"/>
    </source>
</evidence>
<proteinExistence type="predicted"/>
<name>A0ABN8SGQ4_9CNID</name>
<accession>A0ABN8SGQ4</accession>
<feature type="non-terminal residue" evidence="1">
    <location>
        <position position="1"/>
    </location>
</feature>
<sequence>RQRIISTPDKPTKVFIGDNVSLVWQYYKPAHLTLFEVVFGYWKSPGYLHPKLIAVDSKGVISVRAGYETAVSWDGNLTSSLAVFVLYNVQPADGNVDFGIQVEFGLADNPLKDVVQLLVEAKRR</sequence>